<dbReference type="CDD" id="cd00143">
    <property type="entry name" value="PP2Cc"/>
    <property type="match status" value="1"/>
</dbReference>
<dbReference type="SMART" id="SM00332">
    <property type="entry name" value="PP2Cc"/>
    <property type="match status" value="1"/>
</dbReference>
<feature type="domain" description="PPM-type phosphatase" evidence="1">
    <location>
        <begin position="5"/>
        <end position="245"/>
    </location>
</feature>
<dbReference type="InterPro" id="IPR036457">
    <property type="entry name" value="PPM-type-like_dom_sf"/>
</dbReference>
<dbReference type="AlphaFoldDB" id="A0A6J6E9R6"/>
<sequence>MFFTSIAARTDLGLVRAGNEDSALHHPKLIAVADGMGGAVGGEIASKIAIHTLASRIDALASREIDDDSRIDILQSTLTDIEGELAERINSTPELLGMGTTLTALLALEKSVAMLHIGDSRAYRIRSGEITRLSHDHTVVQELIDQGKITPLEAEEHPQRSMLTEALMGKGSKDPDLENFPIQLFPIEKGDIYLVASDGLSAVLSDEAIAKITSAGPLDKAANNLIAAVRDGGAPDNVTIVLAEFTGSGDEAHEISFLGAAYE</sequence>
<dbReference type="InterPro" id="IPR001932">
    <property type="entry name" value="PPM-type_phosphatase-like_dom"/>
</dbReference>
<dbReference type="EMBL" id="CAEZTJ010000087">
    <property type="protein sequence ID" value="CAB4570118.1"/>
    <property type="molecule type" value="Genomic_DNA"/>
</dbReference>
<dbReference type="SMART" id="SM00331">
    <property type="entry name" value="PP2C_SIG"/>
    <property type="match status" value="1"/>
</dbReference>
<dbReference type="Gene3D" id="3.60.40.10">
    <property type="entry name" value="PPM-type phosphatase domain"/>
    <property type="match status" value="1"/>
</dbReference>
<reference evidence="2" key="1">
    <citation type="submission" date="2020-05" db="EMBL/GenBank/DDBJ databases">
        <authorList>
            <person name="Chiriac C."/>
            <person name="Salcher M."/>
            <person name="Ghai R."/>
            <person name="Kavagutti S V."/>
        </authorList>
    </citation>
    <scope>NUCLEOTIDE SEQUENCE</scope>
</reference>
<name>A0A6J6E9R6_9ZZZZ</name>
<protein>
    <submittedName>
        <fullName evidence="2">Unannotated protein</fullName>
    </submittedName>
</protein>
<dbReference type="PROSITE" id="PS51746">
    <property type="entry name" value="PPM_2"/>
    <property type="match status" value="1"/>
</dbReference>
<organism evidence="2">
    <name type="scientific">freshwater metagenome</name>
    <dbReference type="NCBI Taxonomy" id="449393"/>
    <lineage>
        <taxon>unclassified sequences</taxon>
        <taxon>metagenomes</taxon>
        <taxon>ecological metagenomes</taxon>
    </lineage>
</organism>
<proteinExistence type="predicted"/>
<evidence type="ECO:0000313" key="2">
    <source>
        <dbReference type="EMBL" id="CAB4570118.1"/>
    </source>
</evidence>
<gene>
    <name evidence="2" type="ORF">UFOPK1650_00657</name>
</gene>
<dbReference type="Pfam" id="PF13672">
    <property type="entry name" value="PP2C_2"/>
    <property type="match status" value="1"/>
</dbReference>
<dbReference type="SUPFAM" id="SSF81606">
    <property type="entry name" value="PP2C-like"/>
    <property type="match status" value="1"/>
</dbReference>
<evidence type="ECO:0000259" key="1">
    <source>
        <dbReference type="PROSITE" id="PS51746"/>
    </source>
</evidence>
<accession>A0A6J6E9R6</accession>